<reference evidence="2" key="1">
    <citation type="submission" date="2023-03" db="EMBL/GenBank/DDBJ databases">
        <title>Massive genome expansion in bonnet fungi (Mycena s.s.) driven by repeated elements and novel gene families across ecological guilds.</title>
        <authorList>
            <consortium name="Lawrence Berkeley National Laboratory"/>
            <person name="Harder C.B."/>
            <person name="Miyauchi S."/>
            <person name="Viragh M."/>
            <person name="Kuo A."/>
            <person name="Thoen E."/>
            <person name="Andreopoulos B."/>
            <person name="Lu D."/>
            <person name="Skrede I."/>
            <person name="Drula E."/>
            <person name="Henrissat B."/>
            <person name="Morin E."/>
            <person name="Kohler A."/>
            <person name="Barry K."/>
            <person name="LaButti K."/>
            <person name="Morin E."/>
            <person name="Salamov A."/>
            <person name="Lipzen A."/>
            <person name="Mereny Z."/>
            <person name="Hegedus B."/>
            <person name="Baldrian P."/>
            <person name="Stursova M."/>
            <person name="Weitz H."/>
            <person name="Taylor A."/>
            <person name="Grigoriev I.V."/>
            <person name="Nagy L.G."/>
            <person name="Martin F."/>
            <person name="Kauserud H."/>
        </authorList>
    </citation>
    <scope>NUCLEOTIDE SEQUENCE</scope>
    <source>
        <strain evidence="2">CBHHK188m</strain>
    </source>
</reference>
<name>A0AAD7HJE8_9AGAR</name>
<protein>
    <submittedName>
        <fullName evidence="2">Uncharacterized protein</fullName>
    </submittedName>
</protein>
<dbReference type="Proteomes" id="UP001215280">
    <property type="component" value="Unassembled WGS sequence"/>
</dbReference>
<dbReference type="AlphaFoldDB" id="A0AAD7HJE8"/>
<keyword evidence="1" id="KW-0472">Membrane</keyword>
<accession>A0AAD7HJE8</accession>
<comment type="caution">
    <text evidence="2">The sequence shown here is derived from an EMBL/GenBank/DDBJ whole genome shotgun (WGS) entry which is preliminary data.</text>
</comment>
<evidence type="ECO:0000256" key="1">
    <source>
        <dbReference type="SAM" id="Phobius"/>
    </source>
</evidence>
<sequence length="231" mass="26851">MSVSKEVRKFRIGMALVFSQFVLAFVTTDLLFQWTHLSSHRTFTPPQEEFLIKKSGRACDIICNANKVFYGIGVDTVMELFFMAVSRCFLYLYWGGIGEGEANLWKLLKPCIHYGVLAPTRKQRLRYADWLYVWAKDRVLMSARMAYLVDAFHDKLAEFIEKPTTTCRNSVVDSYDIFEPTLISPALKLEHFGTLIFGRQEWLNLGHTNAAHDDRLTELYRQHACWKPHLN</sequence>
<keyword evidence="3" id="KW-1185">Reference proteome</keyword>
<dbReference type="EMBL" id="JARJLG010000261">
    <property type="protein sequence ID" value="KAJ7722127.1"/>
    <property type="molecule type" value="Genomic_DNA"/>
</dbReference>
<keyword evidence="1" id="KW-1133">Transmembrane helix</keyword>
<evidence type="ECO:0000313" key="2">
    <source>
        <dbReference type="EMBL" id="KAJ7722127.1"/>
    </source>
</evidence>
<gene>
    <name evidence="2" type="ORF">DFH07DRAFT_783921</name>
</gene>
<keyword evidence="1" id="KW-0812">Transmembrane</keyword>
<organism evidence="2 3">
    <name type="scientific">Mycena maculata</name>
    <dbReference type="NCBI Taxonomy" id="230809"/>
    <lineage>
        <taxon>Eukaryota</taxon>
        <taxon>Fungi</taxon>
        <taxon>Dikarya</taxon>
        <taxon>Basidiomycota</taxon>
        <taxon>Agaricomycotina</taxon>
        <taxon>Agaricomycetes</taxon>
        <taxon>Agaricomycetidae</taxon>
        <taxon>Agaricales</taxon>
        <taxon>Marasmiineae</taxon>
        <taxon>Mycenaceae</taxon>
        <taxon>Mycena</taxon>
    </lineage>
</organism>
<evidence type="ECO:0000313" key="3">
    <source>
        <dbReference type="Proteomes" id="UP001215280"/>
    </source>
</evidence>
<feature type="transmembrane region" description="Helical" evidence="1">
    <location>
        <begin position="12"/>
        <end position="34"/>
    </location>
</feature>
<proteinExistence type="predicted"/>